<keyword evidence="1" id="KW-0812">Transmembrane</keyword>
<evidence type="ECO:0000313" key="2">
    <source>
        <dbReference type="EMBL" id="QJB22736.1"/>
    </source>
</evidence>
<proteinExistence type="predicted"/>
<evidence type="ECO:0000256" key="1">
    <source>
        <dbReference type="SAM" id="Phobius"/>
    </source>
</evidence>
<name>A0A6H2A9B7_9CAUD</name>
<dbReference type="Proteomes" id="UP000502535">
    <property type="component" value="Segment"/>
</dbReference>
<sequence>MVFLCQLIVIALVASMGYKSYQIYLYVKFDLDKDSIKSRYVRQKTLLVVLYGFFALFPLGYLMV</sequence>
<organism evidence="2 3">
    <name type="scientific">Pseudomonas phage fnug</name>
    <dbReference type="NCBI Taxonomy" id="2719836"/>
    <lineage>
        <taxon>Viruses</taxon>
        <taxon>Duplodnaviria</taxon>
        <taxon>Heunggongvirae</taxon>
        <taxon>Uroviricota</taxon>
        <taxon>Caudoviricetes</taxon>
        <taxon>Chimalliviridae</taxon>
        <taxon>Phikzvirus</taxon>
        <taxon>Phikzvirus phiKZ</taxon>
    </lineage>
</organism>
<feature type="transmembrane region" description="Helical" evidence="1">
    <location>
        <begin position="41"/>
        <end position="62"/>
    </location>
</feature>
<evidence type="ECO:0000313" key="3">
    <source>
        <dbReference type="Proteomes" id="UP000502535"/>
    </source>
</evidence>
<keyword evidence="1" id="KW-1133">Transmembrane helix</keyword>
<protein>
    <submittedName>
        <fullName evidence="2">Uncharacterized protein</fullName>
    </submittedName>
</protein>
<gene>
    <name evidence="2" type="ORF">fnug_93</name>
</gene>
<keyword evidence="1" id="KW-0472">Membrane</keyword>
<reference evidence="3" key="1">
    <citation type="submission" date="2020-03" db="EMBL/GenBank/DDBJ databases">
        <authorList>
            <person name="Olsen N.S."/>
            <person name="Forero-Junco L."/>
            <person name="Kot W."/>
            <person name="Hansen L.H."/>
        </authorList>
    </citation>
    <scope>NUCLEOTIDE SEQUENCE [LARGE SCALE GENOMIC DNA]</scope>
</reference>
<dbReference type="EMBL" id="MT133560">
    <property type="protein sequence ID" value="QJB22736.1"/>
    <property type="molecule type" value="Genomic_DNA"/>
</dbReference>
<accession>A0A6H2A9B7</accession>